<evidence type="ECO:0000313" key="14">
    <source>
        <dbReference type="EMBL" id="CAF3638520.1"/>
    </source>
</evidence>
<evidence type="ECO:0000256" key="11">
    <source>
        <dbReference type="ARBA" id="ARBA00023242"/>
    </source>
</evidence>
<reference evidence="13" key="1">
    <citation type="submission" date="2021-02" db="EMBL/GenBank/DDBJ databases">
        <authorList>
            <person name="Nowell W R."/>
        </authorList>
    </citation>
    <scope>NUCLEOTIDE SEQUENCE</scope>
</reference>
<dbReference type="Proteomes" id="UP000663829">
    <property type="component" value="Unassembled WGS sequence"/>
</dbReference>
<comment type="subcellular location">
    <subcellularLocation>
        <location evidence="2">Membrane</location>
    </subcellularLocation>
    <subcellularLocation>
        <location evidence="1">Nucleus</location>
    </subcellularLocation>
</comment>
<evidence type="ECO:0000256" key="1">
    <source>
        <dbReference type="ARBA" id="ARBA00004123"/>
    </source>
</evidence>
<dbReference type="GO" id="GO:0016592">
    <property type="term" value="C:mediator complex"/>
    <property type="evidence" value="ECO:0007669"/>
    <property type="project" value="InterPro"/>
</dbReference>
<name>A0A813W775_9BILA</name>
<dbReference type="InterPro" id="IPR029454">
    <property type="entry name" value="ODR-4-like"/>
</dbReference>
<dbReference type="GO" id="GO:0003712">
    <property type="term" value="F:transcription coregulator activity"/>
    <property type="evidence" value="ECO:0007669"/>
    <property type="project" value="InterPro"/>
</dbReference>
<evidence type="ECO:0000256" key="6">
    <source>
        <dbReference type="ARBA" id="ARBA00022989"/>
    </source>
</evidence>
<dbReference type="Proteomes" id="UP000681722">
    <property type="component" value="Unassembled WGS sequence"/>
</dbReference>
<dbReference type="EMBL" id="CAJOBC010000915">
    <property type="protein sequence ID" value="CAF3638520.1"/>
    <property type="molecule type" value="Genomic_DNA"/>
</dbReference>
<keyword evidence="11" id="KW-0539">Nucleus</keyword>
<accession>A0A813W775</accession>
<keyword evidence="8 12" id="KW-0472">Membrane</keyword>
<evidence type="ECO:0000313" key="15">
    <source>
        <dbReference type="Proteomes" id="UP000663829"/>
    </source>
</evidence>
<comment type="similarity">
    <text evidence="4">Belongs to the ODR-4 family.</text>
</comment>
<organism evidence="13 15">
    <name type="scientific">Didymodactylos carnosus</name>
    <dbReference type="NCBI Taxonomy" id="1234261"/>
    <lineage>
        <taxon>Eukaryota</taxon>
        <taxon>Metazoa</taxon>
        <taxon>Spiralia</taxon>
        <taxon>Gnathifera</taxon>
        <taxon>Rotifera</taxon>
        <taxon>Eurotatoria</taxon>
        <taxon>Bdelloidea</taxon>
        <taxon>Philodinida</taxon>
        <taxon>Philodinidae</taxon>
        <taxon>Didymodactylos</taxon>
    </lineage>
</organism>
<dbReference type="PANTHER" id="PTHR33966:SF1">
    <property type="entry name" value="PROTEIN ODR-4 HOMOLOG"/>
    <property type="match status" value="1"/>
</dbReference>
<dbReference type="GO" id="GO:0008104">
    <property type="term" value="P:intracellular protein localization"/>
    <property type="evidence" value="ECO:0007669"/>
    <property type="project" value="TreeGrafter"/>
</dbReference>
<keyword evidence="15" id="KW-1185">Reference proteome</keyword>
<evidence type="ECO:0000256" key="10">
    <source>
        <dbReference type="ARBA" id="ARBA00023163"/>
    </source>
</evidence>
<dbReference type="GO" id="GO:0006357">
    <property type="term" value="P:regulation of transcription by RNA polymerase II"/>
    <property type="evidence" value="ECO:0007669"/>
    <property type="project" value="InterPro"/>
</dbReference>
<keyword evidence="7" id="KW-0805">Transcription regulation</keyword>
<dbReference type="AlphaFoldDB" id="A0A813W775"/>
<evidence type="ECO:0000313" key="13">
    <source>
        <dbReference type="EMBL" id="CAF0850886.1"/>
    </source>
</evidence>
<dbReference type="PANTHER" id="PTHR33966">
    <property type="entry name" value="PROTEIN ODR-4 HOMOLOG"/>
    <property type="match status" value="1"/>
</dbReference>
<evidence type="ECO:0000256" key="9">
    <source>
        <dbReference type="ARBA" id="ARBA00023159"/>
    </source>
</evidence>
<proteinExistence type="inferred from homology"/>
<keyword evidence="5 12" id="KW-0812">Transmembrane</keyword>
<evidence type="ECO:0000256" key="7">
    <source>
        <dbReference type="ARBA" id="ARBA00023015"/>
    </source>
</evidence>
<sequence>MAATFSSIVSNYSTNPSDVLTGITTVKIDQQNFDEETFNFLPRLADILKSTEKNPSDIKLKFDELRKQFESCYDIIQKLDGIDSSVNEQQKQLILTDNELRSKTQLLKKHIDFSKFDLNASFPSPSNKFVMGRTVFIETSILNEQLSTIPSNRFAFGLLCGQSTNQEKDYIHYIVDMTKDLSVPLDVDSFDTITAKSNKKLWEKIPELTTSLCAGVTVIGFYCKTKSDILKSSNFSLKIRRLFDILQRSLTMYSPFSLKQSSHRLLLQGEYGNNAKWVMKTLDMSTEEINFRTADLKTYSKAASFCITTVVPIQLPIWLTTTTMNSTLKQIETEFEEQWKIYTDNLKESLLVMDNRLLLMNSPIFTQQQQQQQQIDVQWLSPVEVNLKNNDMYNGRICCKLEGSFMLRAYITTPKITGNELRQYFIEDLFRTMLIRFNLALINTENENENKSDTKFLTNTNQQIVLPRRFYTVMNREKTLPLFITGYQLSDETIQTVVDCVKENFHLELDEEDLEAGEEFPLELTTTERTKQFNTTMTNNKSSGNTSLLSSRNLMEKLMQYGSKNVVLTITLITIIVGLVSIMLKMF</sequence>
<comment type="caution">
    <text evidence="13">The sequence shown here is derived from an EMBL/GenBank/DDBJ whole genome shotgun (WGS) entry which is preliminary data.</text>
</comment>
<evidence type="ECO:0000256" key="5">
    <source>
        <dbReference type="ARBA" id="ARBA00022692"/>
    </source>
</evidence>
<comment type="similarity">
    <text evidence="3">Belongs to the Mediator complex subunit 9 family.</text>
</comment>
<evidence type="ECO:0000256" key="3">
    <source>
        <dbReference type="ARBA" id="ARBA00008089"/>
    </source>
</evidence>
<feature type="transmembrane region" description="Helical" evidence="12">
    <location>
        <begin position="566"/>
        <end position="584"/>
    </location>
</feature>
<dbReference type="GO" id="GO:0016020">
    <property type="term" value="C:membrane"/>
    <property type="evidence" value="ECO:0007669"/>
    <property type="project" value="UniProtKB-SubCell"/>
</dbReference>
<dbReference type="OrthoDB" id="10039819at2759"/>
<keyword evidence="10" id="KW-0804">Transcription</keyword>
<dbReference type="Pfam" id="PF07544">
    <property type="entry name" value="Med9"/>
    <property type="match status" value="1"/>
</dbReference>
<evidence type="ECO:0000256" key="12">
    <source>
        <dbReference type="SAM" id="Phobius"/>
    </source>
</evidence>
<protein>
    <submittedName>
        <fullName evidence="13">Uncharacterized protein</fullName>
    </submittedName>
</protein>
<keyword evidence="9" id="KW-0010">Activator</keyword>
<evidence type="ECO:0000256" key="8">
    <source>
        <dbReference type="ARBA" id="ARBA00023136"/>
    </source>
</evidence>
<evidence type="ECO:0000256" key="2">
    <source>
        <dbReference type="ARBA" id="ARBA00004370"/>
    </source>
</evidence>
<evidence type="ECO:0000256" key="4">
    <source>
        <dbReference type="ARBA" id="ARBA00010131"/>
    </source>
</evidence>
<dbReference type="GO" id="GO:0012505">
    <property type="term" value="C:endomembrane system"/>
    <property type="evidence" value="ECO:0007669"/>
    <property type="project" value="TreeGrafter"/>
</dbReference>
<dbReference type="EMBL" id="CAJNOQ010000915">
    <property type="protein sequence ID" value="CAF0850886.1"/>
    <property type="molecule type" value="Genomic_DNA"/>
</dbReference>
<dbReference type="Pfam" id="PF14778">
    <property type="entry name" value="ODR4-like"/>
    <property type="match status" value="1"/>
</dbReference>
<dbReference type="InterPro" id="IPR011425">
    <property type="entry name" value="Med9"/>
</dbReference>
<keyword evidence="6 12" id="KW-1133">Transmembrane helix</keyword>
<gene>
    <name evidence="13" type="ORF">GPM918_LOCUS6065</name>
    <name evidence="14" type="ORF">SRO942_LOCUS6065</name>
</gene>